<dbReference type="eggNOG" id="ENOG502QRMV">
    <property type="taxonomic scope" value="Eukaryota"/>
</dbReference>
<evidence type="ECO:0000313" key="5">
    <source>
        <dbReference type="Proteomes" id="UP000017836"/>
    </source>
</evidence>
<reference evidence="5" key="1">
    <citation type="journal article" date="2013" name="Science">
        <title>The Amborella genome and the evolution of flowering plants.</title>
        <authorList>
            <consortium name="Amborella Genome Project"/>
        </authorList>
    </citation>
    <scope>NUCLEOTIDE SEQUENCE [LARGE SCALE GENOMIC DNA]</scope>
</reference>
<dbReference type="GO" id="GO:0009694">
    <property type="term" value="P:jasmonic acid metabolic process"/>
    <property type="evidence" value="ECO:0000318"/>
    <property type="project" value="GO_Central"/>
</dbReference>
<dbReference type="PANTHER" id="PTHR10992:SF785">
    <property type="entry name" value="METHYLESTERASE 14, CHLOROPLASTIC-RELATED"/>
    <property type="match status" value="1"/>
</dbReference>
<dbReference type="EMBL" id="KI392062">
    <property type="protein sequence ID" value="ERN20050.1"/>
    <property type="molecule type" value="Genomic_DNA"/>
</dbReference>
<accession>U5DCX7</accession>
<organism evidence="4 5">
    <name type="scientific">Amborella trichopoda</name>
    <dbReference type="NCBI Taxonomy" id="13333"/>
    <lineage>
        <taxon>Eukaryota</taxon>
        <taxon>Viridiplantae</taxon>
        <taxon>Streptophyta</taxon>
        <taxon>Embryophyta</taxon>
        <taxon>Tracheophyta</taxon>
        <taxon>Spermatophyta</taxon>
        <taxon>Magnoliopsida</taxon>
        <taxon>Amborellales</taxon>
        <taxon>Amborellaceae</taxon>
        <taxon>Amborella</taxon>
    </lineage>
</organism>
<keyword evidence="1" id="KW-0378">Hydrolase</keyword>
<sequence>MSVEEELIHRQALAMAFHQHQSQSQRFDGSMSRRISKQGGPGTSSSRRRNLSDSFSNGKLSSDVLDNLETKKFVLVHGEGFGAWCWYKSISLLEEAGFHPIALDLSGSGIDHTDTNGITTLAEYASPLTNFLKSLPENEKVIVVGHSCAGACLSYALEHYPKKISKAIYLSATMVRHGQRPFDVFTDELISAEVFMKESQLLMYGNGKDRSPTGLKLEKNQINKLYFNQSPAKDVALAAVSMRPIPLKPIMESLSLTPEKYGNARRFYVQTLEDRALSSDIQEKLVRENPPEGVYKLKGSDHCPFFSKPQSLHKVLLEIAQLP</sequence>
<protein>
    <recommendedName>
        <fullName evidence="3">AB hydrolase-1 domain-containing protein</fullName>
    </recommendedName>
</protein>
<dbReference type="OMA" id="PTHVHQL"/>
<dbReference type="GO" id="GO:0080031">
    <property type="term" value="F:methyl salicylate esterase activity"/>
    <property type="evidence" value="ECO:0000318"/>
    <property type="project" value="GO_Central"/>
</dbReference>
<feature type="region of interest" description="Disordered" evidence="2">
    <location>
        <begin position="23"/>
        <end position="54"/>
    </location>
</feature>
<evidence type="ECO:0000313" key="4">
    <source>
        <dbReference type="EMBL" id="ERN20050.1"/>
    </source>
</evidence>
<dbReference type="SUPFAM" id="SSF53474">
    <property type="entry name" value="alpha/beta-Hydrolases"/>
    <property type="match status" value="1"/>
</dbReference>
<dbReference type="GO" id="GO:0080032">
    <property type="term" value="F:methyl jasmonate esterase activity"/>
    <property type="evidence" value="ECO:0000318"/>
    <property type="project" value="GO_Central"/>
</dbReference>
<dbReference type="AlphaFoldDB" id="U5DCX7"/>
<dbReference type="Gramene" id="ERN20050">
    <property type="protein sequence ID" value="ERN20050"/>
    <property type="gene ID" value="AMTR_s00071p00187920"/>
</dbReference>
<dbReference type="InterPro" id="IPR045889">
    <property type="entry name" value="MES/HNL"/>
</dbReference>
<gene>
    <name evidence="4" type="ORF">AMTR_s00071p00187920</name>
</gene>
<dbReference type="InterPro" id="IPR000073">
    <property type="entry name" value="AB_hydrolase_1"/>
</dbReference>
<feature type="domain" description="AB hydrolase-1" evidence="3">
    <location>
        <begin position="73"/>
        <end position="310"/>
    </location>
</feature>
<dbReference type="GO" id="GO:0080030">
    <property type="term" value="F:methyl indole-3-acetate esterase activity"/>
    <property type="evidence" value="ECO:0000318"/>
    <property type="project" value="GO_Central"/>
</dbReference>
<dbReference type="GO" id="GO:0009696">
    <property type="term" value="P:salicylic acid metabolic process"/>
    <property type="evidence" value="ECO:0000318"/>
    <property type="project" value="GO_Central"/>
</dbReference>
<evidence type="ECO:0000259" key="3">
    <source>
        <dbReference type="Pfam" id="PF12697"/>
    </source>
</evidence>
<dbReference type="Gene3D" id="3.40.50.1820">
    <property type="entry name" value="alpha/beta hydrolase"/>
    <property type="match status" value="1"/>
</dbReference>
<evidence type="ECO:0000256" key="2">
    <source>
        <dbReference type="SAM" id="MobiDB-lite"/>
    </source>
</evidence>
<evidence type="ECO:0000256" key="1">
    <source>
        <dbReference type="ARBA" id="ARBA00022801"/>
    </source>
</evidence>
<proteinExistence type="predicted"/>
<keyword evidence="5" id="KW-1185">Reference proteome</keyword>
<dbReference type="Pfam" id="PF12697">
    <property type="entry name" value="Abhydrolase_6"/>
    <property type="match status" value="1"/>
</dbReference>
<dbReference type="InterPro" id="IPR029058">
    <property type="entry name" value="AB_hydrolase_fold"/>
</dbReference>
<dbReference type="Proteomes" id="UP000017836">
    <property type="component" value="Unassembled WGS sequence"/>
</dbReference>
<dbReference type="FunFam" id="3.40.50.1820:FF:000025">
    <property type="entry name" value="putative methylesterase 11, chloroplastic"/>
    <property type="match status" value="1"/>
</dbReference>
<name>U5DCX7_AMBTC</name>
<dbReference type="HOGENOM" id="CLU_046066_8_0_1"/>
<dbReference type="PANTHER" id="PTHR10992">
    <property type="entry name" value="METHYLESTERASE FAMILY MEMBER"/>
    <property type="match status" value="1"/>
</dbReference>